<sequence length="58" mass="6329">MVFGVQLLLSICPQKVFSSLPASVDGMVAMFSGNSPGRLSEDVFGKRLLPFREYISCC</sequence>
<gene>
    <name evidence="1" type="ORF">SDC9_55757</name>
</gene>
<comment type="caution">
    <text evidence="1">The sequence shown here is derived from an EMBL/GenBank/DDBJ whole genome shotgun (WGS) entry which is preliminary data.</text>
</comment>
<evidence type="ECO:0000313" key="1">
    <source>
        <dbReference type="EMBL" id="MPM09440.1"/>
    </source>
</evidence>
<accession>A0A644WZV2</accession>
<dbReference type="EMBL" id="VSSQ01001569">
    <property type="protein sequence ID" value="MPM09440.1"/>
    <property type="molecule type" value="Genomic_DNA"/>
</dbReference>
<name>A0A644WZV2_9ZZZZ</name>
<reference evidence="1" key="1">
    <citation type="submission" date="2019-08" db="EMBL/GenBank/DDBJ databases">
        <authorList>
            <person name="Kucharzyk K."/>
            <person name="Murdoch R.W."/>
            <person name="Higgins S."/>
            <person name="Loffler F."/>
        </authorList>
    </citation>
    <scope>NUCLEOTIDE SEQUENCE</scope>
</reference>
<dbReference type="AlphaFoldDB" id="A0A644WZV2"/>
<organism evidence="1">
    <name type="scientific">bioreactor metagenome</name>
    <dbReference type="NCBI Taxonomy" id="1076179"/>
    <lineage>
        <taxon>unclassified sequences</taxon>
        <taxon>metagenomes</taxon>
        <taxon>ecological metagenomes</taxon>
    </lineage>
</organism>
<protein>
    <submittedName>
        <fullName evidence="1">Uncharacterized protein</fullName>
    </submittedName>
</protein>
<proteinExistence type="predicted"/>